<proteinExistence type="inferred from homology"/>
<dbReference type="GO" id="GO:0008137">
    <property type="term" value="F:NADH dehydrogenase (ubiquinone) activity"/>
    <property type="evidence" value="ECO:0007669"/>
    <property type="project" value="UniProtKB-EC"/>
</dbReference>
<evidence type="ECO:0000256" key="16">
    <source>
        <dbReference type="ARBA" id="ARBA00023136"/>
    </source>
</evidence>
<evidence type="ECO:0000256" key="11">
    <source>
        <dbReference type="ARBA" id="ARBA00022982"/>
    </source>
</evidence>
<feature type="transmembrane region" description="Helical" evidence="19">
    <location>
        <begin position="298"/>
        <end position="321"/>
    </location>
</feature>
<dbReference type="EMBL" id="MW762685">
    <property type="protein sequence ID" value="QXT43915.1"/>
    <property type="molecule type" value="Genomic_DNA"/>
</dbReference>
<keyword evidence="11" id="KW-0249">Electron transport</keyword>
<dbReference type="PANTHER" id="PTHR46552:SF1">
    <property type="entry name" value="NADH-UBIQUINONE OXIDOREDUCTASE CHAIN 2"/>
    <property type="match status" value="1"/>
</dbReference>
<evidence type="ECO:0000256" key="15">
    <source>
        <dbReference type="ARBA" id="ARBA00023128"/>
    </source>
</evidence>
<evidence type="ECO:0000256" key="1">
    <source>
        <dbReference type="ARBA" id="ARBA00003257"/>
    </source>
</evidence>
<dbReference type="EC" id="7.1.1.2" evidence="4"/>
<evidence type="ECO:0000256" key="17">
    <source>
        <dbReference type="ARBA" id="ARBA00031028"/>
    </source>
</evidence>
<evidence type="ECO:0000259" key="20">
    <source>
        <dbReference type="Pfam" id="PF00361"/>
    </source>
</evidence>
<feature type="transmembrane region" description="Helical" evidence="19">
    <location>
        <begin position="56"/>
        <end position="76"/>
    </location>
</feature>
<dbReference type="InterPro" id="IPR001750">
    <property type="entry name" value="ND/Mrp_TM"/>
</dbReference>
<evidence type="ECO:0000313" key="21">
    <source>
        <dbReference type="EMBL" id="QXT43915.1"/>
    </source>
</evidence>
<organism evidence="21">
    <name type="scientific">Neoseiulus womersleyi</name>
    <dbReference type="NCBI Taxonomy" id="322050"/>
    <lineage>
        <taxon>Eukaryota</taxon>
        <taxon>Metazoa</taxon>
        <taxon>Ecdysozoa</taxon>
        <taxon>Arthropoda</taxon>
        <taxon>Chelicerata</taxon>
        <taxon>Arachnida</taxon>
        <taxon>Acari</taxon>
        <taxon>Parasitiformes</taxon>
        <taxon>Mesostigmata</taxon>
        <taxon>Gamasina</taxon>
        <taxon>Phytoseioidea</taxon>
        <taxon>Phytoseiidae</taxon>
        <taxon>Amblyseiinae</taxon>
        <taxon>Neoseiulus</taxon>
    </lineage>
</organism>
<evidence type="ECO:0000256" key="5">
    <source>
        <dbReference type="ARBA" id="ARBA00021008"/>
    </source>
</evidence>
<dbReference type="GO" id="GO:0006120">
    <property type="term" value="P:mitochondrial electron transport, NADH to ubiquinone"/>
    <property type="evidence" value="ECO:0007669"/>
    <property type="project" value="TreeGrafter"/>
</dbReference>
<evidence type="ECO:0000256" key="6">
    <source>
        <dbReference type="ARBA" id="ARBA00022448"/>
    </source>
</evidence>
<feature type="transmembrane region" description="Helical" evidence="19">
    <location>
        <begin position="193"/>
        <end position="211"/>
    </location>
</feature>
<feature type="transmembrane region" description="Helical" evidence="19">
    <location>
        <begin position="264"/>
        <end position="286"/>
    </location>
</feature>
<feature type="transmembrane region" description="Helical" evidence="19">
    <location>
        <begin position="88"/>
        <end position="111"/>
    </location>
</feature>
<evidence type="ECO:0000256" key="8">
    <source>
        <dbReference type="ARBA" id="ARBA00022692"/>
    </source>
</evidence>
<evidence type="ECO:0000256" key="14">
    <source>
        <dbReference type="ARBA" id="ARBA00023075"/>
    </source>
</evidence>
<evidence type="ECO:0000256" key="4">
    <source>
        <dbReference type="ARBA" id="ARBA00012944"/>
    </source>
</evidence>
<accession>A0A8F6U2S9</accession>
<keyword evidence="12 19" id="KW-1133">Transmembrane helix</keyword>
<feature type="domain" description="NADH:quinone oxidoreductase/Mrp antiporter transmembrane" evidence="20">
    <location>
        <begin position="24"/>
        <end position="274"/>
    </location>
</feature>
<comment type="catalytic activity">
    <reaction evidence="18">
        <text>a ubiquinone + NADH + 5 H(+)(in) = a ubiquinol + NAD(+) + 4 H(+)(out)</text>
        <dbReference type="Rhea" id="RHEA:29091"/>
        <dbReference type="Rhea" id="RHEA-COMP:9565"/>
        <dbReference type="Rhea" id="RHEA-COMP:9566"/>
        <dbReference type="ChEBI" id="CHEBI:15378"/>
        <dbReference type="ChEBI" id="CHEBI:16389"/>
        <dbReference type="ChEBI" id="CHEBI:17976"/>
        <dbReference type="ChEBI" id="CHEBI:57540"/>
        <dbReference type="ChEBI" id="CHEBI:57945"/>
        <dbReference type="EC" id="7.1.1.2"/>
    </reaction>
</comment>
<feature type="transmembrane region" description="Helical" evidence="19">
    <location>
        <begin position="223"/>
        <end position="244"/>
    </location>
</feature>
<name>A0A8F6U2S9_9ACAR</name>
<evidence type="ECO:0000256" key="13">
    <source>
        <dbReference type="ARBA" id="ARBA00023027"/>
    </source>
</evidence>
<comment type="function">
    <text evidence="1">Core subunit of the mitochondrial membrane respiratory chain NADH dehydrogenase (Complex I) that is believed to belong to the minimal assembly required for catalysis. Complex I functions in the transfer of electrons from NADH to the respiratory chain. The immediate electron acceptor for the enzyme is believed to be ubiquinone.</text>
</comment>
<gene>
    <name evidence="21" type="primary">nad2</name>
</gene>
<keyword evidence="13" id="KW-0520">NAD</keyword>
<keyword evidence="7" id="KW-0679">Respiratory chain</keyword>
<feature type="transmembrane region" description="Helical" evidence="19">
    <location>
        <begin position="27"/>
        <end position="44"/>
    </location>
</feature>
<keyword evidence="9" id="KW-0999">Mitochondrion inner membrane</keyword>
<evidence type="ECO:0000256" key="9">
    <source>
        <dbReference type="ARBA" id="ARBA00022792"/>
    </source>
</evidence>
<geneLocation type="mitochondrion" evidence="21"/>
<keyword evidence="16 19" id="KW-0472">Membrane</keyword>
<evidence type="ECO:0000256" key="3">
    <source>
        <dbReference type="ARBA" id="ARBA00007012"/>
    </source>
</evidence>
<keyword evidence="6" id="KW-0813">Transport</keyword>
<comment type="subcellular location">
    <subcellularLocation>
        <location evidence="2">Mitochondrion inner membrane</location>
        <topology evidence="2">Multi-pass membrane protein</topology>
    </subcellularLocation>
</comment>
<evidence type="ECO:0000256" key="7">
    <source>
        <dbReference type="ARBA" id="ARBA00022660"/>
    </source>
</evidence>
<keyword evidence="8 19" id="KW-0812">Transmembrane</keyword>
<keyword evidence="15 21" id="KW-0496">Mitochondrion</keyword>
<dbReference type="AlphaFoldDB" id="A0A8F6U2S9"/>
<dbReference type="Pfam" id="PF00361">
    <property type="entry name" value="Proton_antipo_M"/>
    <property type="match status" value="1"/>
</dbReference>
<feature type="transmembrane region" description="Helical" evidence="19">
    <location>
        <begin position="6"/>
        <end position="22"/>
    </location>
</feature>
<evidence type="ECO:0000256" key="10">
    <source>
        <dbReference type="ARBA" id="ARBA00022967"/>
    </source>
</evidence>
<dbReference type="PANTHER" id="PTHR46552">
    <property type="entry name" value="NADH-UBIQUINONE OXIDOREDUCTASE CHAIN 2"/>
    <property type="match status" value="1"/>
</dbReference>
<keyword evidence="10" id="KW-1278">Translocase</keyword>
<keyword evidence="14" id="KW-0830">Ubiquinone</keyword>
<sequence length="322" mass="38443">MNYSLLNFFVSILLAGSIFFSFSSKSLFFIWVCLEINMLMYVSMEKNYSSFMSVSVMKYYIIQGLSSMIFLFFILYSHTVGMVQDQFVSFFIFLSMWIKLGFYPFSGWYFVITENMSWVMWFLLNTFQKLIPLWVLSFNLFKMDMVMCLLIINMIYISIEMWNQVSLRWVVNCSSLNHFSWMVVSMNSHLSSWELYFFIYFLINFILMVFMKEYNWMSFLSMFLYKSCFSVMIFMLIFFNFVGIPPFLGFLGKLLVLKLSMSNYILLLLMFNTVIVCVVYLQVLMSSLNILMMFKFDIFNISLLLILLSLSIIMLFMIPFIL</sequence>
<evidence type="ECO:0000256" key="18">
    <source>
        <dbReference type="ARBA" id="ARBA00049551"/>
    </source>
</evidence>
<reference evidence="21" key="1">
    <citation type="journal article" date="2021" name="Int. J. Biol. Macromol.">
        <title>Massive gene rearrangement in mitogenomes of phytoseiid mites.</title>
        <authorList>
            <person name="Zhang B."/>
            <person name="Havird J.C."/>
            <person name="Wang E."/>
            <person name="Lv J."/>
            <person name="Xu X."/>
        </authorList>
    </citation>
    <scope>NUCLEOTIDE SEQUENCE</scope>
</reference>
<evidence type="ECO:0000256" key="12">
    <source>
        <dbReference type="ARBA" id="ARBA00022989"/>
    </source>
</evidence>
<comment type="similarity">
    <text evidence="3">Belongs to the complex I subunit 2 family.</text>
</comment>
<evidence type="ECO:0000256" key="19">
    <source>
        <dbReference type="SAM" id="Phobius"/>
    </source>
</evidence>
<dbReference type="GO" id="GO:0005743">
    <property type="term" value="C:mitochondrial inner membrane"/>
    <property type="evidence" value="ECO:0007669"/>
    <property type="project" value="UniProtKB-SubCell"/>
</dbReference>
<dbReference type="InterPro" id="IPR050175">
    <property type="entry name" value="Complex_I_Subunit_2"/>
</dbReference>
<protein>
    <recommendedName>
        <fullName evidence="5">NADH-ubiquinone oxidoreductase chain 2</fullName>
        <ecNumber evidence="4">7.1.1.2</ecNumber>
    </recommendedName>
    <alternativeName>
        <fullName evidence="17">NADH dehydrogenase subunit 2</fullName>
    </alternativeName>
</protein>
<evidence type="ECO:0000256" key="2">
    <source>
        <dbReference type="ARBA" id="ARBA00004448"/>
    </source>
</evidence>